<reference evidence="1 2" key="2">
    <citation type="submission" date="2018-11" db="EMBL/GenBank/DDBJ databases">
        <authorList>
            <consortium name="Pathogen Informatics"/>
        </authorList>
    </citation>
    <scope>NUCLEOTIDE SEQUENCE [LARGE SCALE GENOMIC DNA]</scope>
    <source>
        <strain evidence="1">Dakar</strain>
        <strain evidence="2">Dakar, Senegal</strain>
    </source>
</reference>
<dbReference type="Proteomes" id="UP000279833">
    <property type="component" value="Unassembled WGS sequence"/>
</dbReference>
<evidence type="ECO:0000313" key="2">
    <source>
        <dbReference type="Proteomes" id="UP000279833"/>
    </source>
</evidence>
<dbReference type="EMBL" id="UZAK01032237">
    <property type="protein sequence ID" value="VDP24673.1"/>
    <property type="molecule type" value="Genomic_DNA"/>
</dbReference>
<gene>
    <name evidence="1" type="ORF">SCUD_LOCUS7048</name>
</gene>
<dbReference type="AlphaFoldDB" id="A0A183JWF3"/>
<name>A0A183JWF3_9TREM</name>
<organism evidence="3">
    <name type="scientific">Schistosoma curassoni</name>
    <dbReference type="NCBI Taxonomy" id="6186"/>
    <lineage>
        <taxon>Eukaryota</taxon>
        <taxon>Metazoa</taxon>
        <taxon>Spiralia</taxon>
        <taxon>Lophotrochozoa</taxon>
        <taxon>Platyhelminthes</taxon>
        <taxon>Trematoda</taxon>
        <taxon>Digenea</taxon>
        <taxon>Strigeidida</taxon>
        <taxon>Schistosomatoidea</taxon>
        <taxon>Schistosomatidae</taxon>
        <taxon>Schistosoma</taxon>
    </lineage>
</organism>
<accession>A0A183JWF3</accession>
<protein>
    <submittedName>
        <fullName evidence="3">Putative_PNPOx domain-containing protein</fullName>
    </submittedName>
</protein>
<evidence type="ECO:0000313" key="3">
    <source>
        <dbReference type="WBParaSite" id="SCUD_0000704801-mRNA-1"/>
    </source>
</evidence>
<reference evidence="3" key="1">
    <citation type="submission" date="2016-06" db="UniProtKB">
        <authorList>
            <consortium name="WormBaseParasite"/>
        </authorList>
    </citation>
    <scope>IDENTIFICATION</scope>
</reference>
<keyword evidence="2" id="KW-1185">Reference proteome</keyword>
<proteinExistence type="predicted"/>
<sequence>MTELNEPFNKLKQFNNSDISLSNVNSDQKSMNQIEQLLCQVLNESALPILAFTSASDPSCSSMMIPRYVKDSTCSRVPPPNLIDCVGVYAIDGLGYLQSSNHLISCKLSILFHPSTQMSRSSQTSQPPPYFSK</sequence>
<dbReference type="WBParaSite" id="SCUD_0000704801-mRNA-1">
    <property type="protein sequence ID" value="SCUD_0000704801-mRNA-1"/>
    <property type="gene ID" value="SCUD_0000704801"/>
</dbReference>
<evidence type="ECO:0000313" key="1">
    <source>
        <dbReference type="EMBL" id="VDP24673.1"/>
    </source>
</evidence>